<accession>A0ABR2UFE3</accession>
<dbReference type="EMBL" id="JARVKF010000440">
    <property type="protein sequence ID" value="KAK9413314.1"/>
    <property type="molecule type" value="Genomic_DNA"/>
</dbReference>
<dbReference type="Proteomes" id="UP001408356">
    <property type="component" value="Unassembled WGS sequence"/>
</dbReference>
<evidence type="ECO:0000313" key="2">
    <source>
        <dbReference type="Proteomes" id="UP001408356"/>
    </source>
</evidence>
<name>A0ABR2UFE3_9PEZI</name>
<evidence type="ECO:0000313" key="1">
    <source>
        <dbReference type="EMBL" id="KAK9413314.1"/>
    </source>
</evidence>
<protein>
    <recommendedName>
        <fullName evidence="3">F-box domain-containing protein</fullName>
    </recommendedName>
</protein>
<organism evidence="1 2">
    <name type="scientific">Seiridium unicorne</name>
    <dbReference type="NCBI Taxonomy" id="138068"/>
    <lineage>
        <taxon>Eukaryota</taxon>
        <taxon>Fungi</taxon>
        <taxon>Dikarya</taxon>
        <taxon>Ascomycota</taxon>
        <taxon>Pezizomycotina</taxon>
        <taxon>Sordariomycetes</taxon>
        <taxon>Xylariomycetidae</taxon>
        <taxon>Amphisphaeriales</taxon>
        <taxon>Sporocadaceae</taxon>
        <taxon>Seiridium</taxon>
    </lineage>
</organism>
<sequence>MEKLPFELASMITVDLDVGSVAALRQTSRFNCRQFTPIFLQFFKNQSTELTKEGLQRLYRLACSPVLRTAITTLTLDCLYYHYDLCNYGIHICAPQCPSIRDPQFPCGCKIRREWIMERRMEQELFKGEEMFNMLSFCFENFSNLRSVNLEASVVLDVNIKQRPEEVPSMHWRELWTNAIHSYRILILSIAEAGICLDSLSIYQRTRKCSIPTHEVFEPALFSDIQRANFTSFATRLKTFSISLATTTLPIRPRQGAPDTSGKRKQLSTYDSFDISRGTNLHADDHRVDSLADLDDVSRLLHMMPSLESLHIHLCTTVNGILSPAYYQKFLATLFSHGWHFPMLSHLVLRGFRTSQDDLYDVLARHVSRLRTLGLENITLSTGSWTPMFSLLSRDACLLEKLRLSALWSPESHGNRMNLAHAHRVFNSNGLCTPSDNGDADNVEISWYVWELAGEDLRRSGGIQFRPMMGYMGESADSDATTDWYGQYCADYGPF</sequence>
<evidence type="ECO:0008006" key="3">
    <source>
        <dbReference type="Google" id="ProtNLM"/>
    </source>
</evidence>
<reference evidence="1 2" key="1">
    <citation type="journal article" date="2024" name="J. Plant Pathol.">
        <title>Sequence and assembly of the genome of Seiridium unicorne, isolate CBS 538.82, causal agent of cypress canker disease.</title>
        <authorList>
            <person name="Scali E."/>
            <person name="Rocca G.D."/>
            <person name="Danti R."/>
            <person name="Garbelotto M."/>
            <person name="Barberini S."/>
            <person name="Baroncelli R."/>
            <person name="Emiliani G."/>
        </authorList>
    </citation>
    <scope>NUCLEOTIDE SEQUENCE [LARGE SCALE GENOMIC DNA]</scope>
    <source>
        <strain evidence="1 2">BM-138-508</strain>
    </source>
</reference>
<comment type="caution">
    <text evidence="1">The sequence shown here is derived from an EMBL/GenBank/DDBJ whole genome shotgun (WGS) entry which is preliminary data.</text>
</comment>
<keyword evidence="2" id="KW-1185">Reference proteome</keyword>
<proteinExistence type="predicted"/>
<gene>
    <name evidence="1" type="ORF">SUNI508_02513</name>
</gene>